<dbReference type="AlphaFoldDB" id="A0A0W0FDP7"/>
<sequence>MSSPIAKQPDSPTDFLYNAADILIVGFFYGMHFVLLCLTVPVLWRGNSGDIQAKRILLGLIFSMFALSTVVAGLDVAVDLLDAKMSVSPYITDIDKELYDMDVNNSPVIDNAEGLVFYFNGEKILVLILETGVVYSLVWVVGGVLSFSTLNVQETTTWSHISSMVDTAGRGIVRSQVRPASVSALERAPLTTLVTRAVTQAVYQTQSKRTEASPPASSIVKNTTPSRRSAIPGNMSQQTALSSPPSQTLTQPQAARPVPHKDHLLARRNTGKGILLRLY</sequence>
<dbReference type="EMBL" id="LATX01002076">
    <property type="protein sequence ID" value="KTB34457.1"/>
    <property type="molecule type" value="Genomic_DNA"/>
</dbReference>
<keyword evidence="2" id="KW-0812">Transmembrane</keyword>
<protein>
    <submittedName>
        <fullName evidence="3">Uncharacterized protein</fullName>
    </submittedName>
</protein>
<accession>A0A0W0FDP7</accession>
<feature type="transmembrane region" description="Helical" evidence="2">
    <location>
        <begin position="56"/>
        <end position="78"/>
    </location>
</feature>
<evidence type="ECO:0000256" key="2">
    <source>
        <dbReference type="SAM" id="Phobius"/>
    </source>
</evidence>
<gene>
    <name evidence="3" type="ORF">WG66_12980</name>
</gene>
<feature type="compositionally biased region" description="Polar residues" evidence="1">
    <location>
        <begin position="215"/>
        <end position="227"/>
    </location>
</feature>
<keyword evidence="2" id="KW-1133">Transmembrane helix</keyword>
<comment type="caution">
    <text evidence="3">The sequence shown here is derived from an EMBL/GenBank/DDBJ whole genome shotgun (WGS) entry which is preliminary data.</text>
</comment>
<evidence type="ECO:0000313" key="4">
    <source>
        <dbReference type="Proteomes" id="UP000054988"/>
    </source>
</evidence>
<organism evidence="3 4">
    <name type="scientific">Moniliophthora roreri</name>
    <name type="common">Frosty pod rot fungus</name>
    <name type="synonym">Monilia roreri</name>
    <dbReference type="NCBI Taxonomy" id="221103"/>
    <lineage>
        <taxon>Eukaryota</taxon>
        <taxon>Fungi</taxon>
        <taxon>Dikarya</taxon>
        <taxon>Basidiomycota</taxon>
        <taxon>Agaricomycotina</taxon>
        <taxon>Agaricomycetes</taxon>
        <taxon>Agaricomycetidae</taxon>
        <taxon>Agaricales</taxon>
        <taxon>Marasmiineae</taxon>
        <taxon>Marasmiaceae</taxon>
        <taxon>Moniliophthora</taxon>
    </lineage>
</organism>
<evidence type="ECO:0000256" key="1">
    <source>
        <dbReference type="SAM" id="MobiDB-lite"/>
    </source>
</evidence>
<feature type="transmembrane region" description="Helical" evidence="2">
    <location>
        <begin position="22"/>
        <end position="44"/>
    </location>
</feature>
<name>A0A0W0FDP7_MONRR</name>
<reference evidence="3 4" key="1">
    <citation type="submission" date="2015-12" db="EMBL/GenBank/DDBJ databases">
        <title>Draft genome sequence of Moniliophthora roreri, the causal agent of frosty pod rot of cacao.</title>
        <authorList>
            <person name="Aime M.C."/>
            <person name="Diaz-Valderrama J.R."/>
            <person name="Kijpornyongpan T."/>
            <person name="Phillips-Mora W."/>
        </authorList>
    </citation>
    <scope>NUCLEOTIDE SEQUENCE [LARGE SCALE GENOMIC DNA]</scope>
    <source>
        <strain evidence="3 4">MCA 2952</strain>
    </source>
</reference>
<feature type="region of interest" description="Disordered" evidence="1">
    <location>
        <begin position="205"/>
        <end position="263"/>
    </location>
</feature>
<feature type="transmembrane region" description="Helical" evidence="2">
    <location>
        <begin position="124"/>
        <end position="147"/>
    </location>
</feature>
<dbReference type="Proteomes" id="UP000054988">
    <property type="component" value="Unassembled WGS sequence"/>
</dbReference>
<evidence type="ECO:0000313" key="3">
    <source>
        <dbReference type="EMBL" id="KTB34457.1"/>
    </source>
</evidence>
<proteinExistence type="predicted"/>
<keyword evidence="2" id="KW-0472">Membrane</keyword>
<feature type="compositionally biased region" description="Polar residues" evidence="1">
    <location>
        <begin position="234"/>
        <end position="253"/>
    </location>
</feature>